<dbReference type="Proteomes" id="UP000008743">
    <property type="component" value="Unassembled WGS sequence"/>
</dbReference>
<evidence type="ECO:0000313" key="1">
    <source>
        <dbReference type="EMBL" id="KJE96058.1"/>
    </source>
</evidence>
<name>A0A0D2WV99_CAPO3</name>
<dbReference type="InParanoid" id="A0A0D2WV99"/>
<keyword evidence="2" id="KW-1185">Reference proteome</keyword>
<sequence length="152" mass="16338">MASGCYEWRQVAAPSGLANVTKRQKTISALCLFFFFAGTFWSDSCSGLARLLSRWGGLSPLVLWPSAHVVSQWSWQASRPSVKCGRPTAFQNPKKTTSPRPLSACCRVDRSGLSLLLAACDGCVPPAIRASLALAGSRLRLSSPRSFALGFS</sequence>
<gene>
    <name evidence="1" type="ORF">CAOG_009987</name>
</gene>
<organism evidence="1 2">
    <name type="scientific">Capsaspora owczarzaki (strain ATCC 30864)</name>
    <dbReference type="NCBI Taxonomy" id="595528"/>
    <lineage>
        <taxon>Eukaryota</taxon>
        <taxon>Filasterea</taxon>
        <taxon>Capsaspora</taxon>
    </lineage>
</organism>
<dbReference type="EMBL" id="KE346370">
    <property type="protein sequence ID" value="KJE96058.1"/>
    <property type="molecule type" value="Genomic_DNA"/>
</dbReference>
<dbReference type="AlphaFoldDB" id="A0A0D2WV99"/>
<accession>A0A0D2WV99</accession>
<reference evidence="2" key="1">
    <citation type="submission" date="2011-02" db="EMBL/GenBank/DDBJ databases">
        <title>The Genome Sequence of Capsaspora owczarzaki ATCC 30864.</title>
        <authorList>
            <person name="Russ C."/>
            <person name="Cuomo C."/>
            <person name="Burger G."/>
            <person name="Gray M.W."/>
            <person name="Holland P.W.H."/>
            <person name="King N."/>
            <person name="Lang F.B.F."/>
            <person name="Roger A.J."/>
            <person name="Ruiz-Trillo I."/>
            <person name="Young S.K."/>
            <person name="Zeng Q."/>
            <person name="Gargeya S."/>
            <person name="Alvarado L."/>
            <person name="Berlin A."/>
            <person name="Chapman S.B."/>
            <person name="Chen Z."/>
            <person name="Freedman E."/>
            <person name="Gellesch M."/>
            <person name="Goldberg J."/>
            <person name="Griggs A."/>
            <person name="Gujja S."/>
            <person name="Heilman E."/>
            <person name="Heiman D."/>
            <person name="Howarth C."/>
            <person name="Mehta T."/>
            <person name="Neiman D."/>
            <person name="Pearson M."/>
            <person name="Roberts A."/>
            <person name="Saif S."/>
            <person name="Shea T."/>
            <person name="Shenoy N."/>
            <person name="Sisk P."/>
            <person name="Stolte C."/>
            <person name="Sykes S."/>
            <person name="White J."/>
            <person name="Yandava C."/>
            <person name="Haas B."/>
            <person name="Nusbaum C."/>
            <person name="Birren B."/>
        </authorList>
    </citation>
    <scope>NUCLEOTIDE SEQUENCE</scope>
    <source>
        <strain evidence="2">ATCC 30864</strain>
    </source>
</reference>
<proteinExistence type="predicted"/>
<evidence type="ECO:0000313" key="2">
    <source>
        <dbReference type="Proteomes" id="UP000008743"/>
    </source>
</evidence>
<protein>
    <submittedName>
        <fullName evidence="1">Uncharacterized protein</fullName>
    </submittedName>
</protein>